<sequence length="200" mass="22402">VEVATPSNQMDLGQEIQVINPKDKIVSPEERHKWKMPELPPVPKGNNRSIPVSVQELVYGSKAAGVGTYAKSLDRHNELISSSEEFNGPRKDRGSSEGLDTHVLQRTIPTDKSLVEKPKRVVRGPQEEVCPRNGQNPTESSPSLNKCQKRERNPQIAIGRASKRQRPSGTSLTHRATRFPRKKIQPSKMCSIWQELLLNS</sequence>
<dbReference type="AlphaFoldDB" id="A0A9Q3HCL8"/>
<evidence type="ECO:0000256" key="1">
    <source>
        <dbReference type="SAM" id="MobiDB-lite"/>
    </source>
</evidence>
<feature type="compositionally biased region" description="Polar residues" evidence="1">
    <location>
        <begin position="133"/>
        <end position="146"/>
    </location>
</feature>
<protein>
    <submittedName>
        <fullName evidence="2">Uncharacterized protein</fullName>
    </submittedName>
</protein>
<accession>A0A9Q3HCL8</accession>
<comment type="caution">
    <text evidence="2">The sequence shown here is derived from an EMBL/GenBank/DDBJ whole genome shotgun (WGS) entry which is preliminary data.</text>
</comment>
<reference evidence="2" key="1">
    <citation type="submission" date="2021-03" db="EMBL/GenBank/DDBJ databases">
        <title>Draft genome sequence of rust myrtle Austropuccinia psidii MF-1, a brazilian biotype.</title>
        <authorList>
            <person name="Quecine M.C."/>
            <person name="Pachon D.M.R."/>
            <person name="Bonatelli M.L."/>
            <person name="Correr F.H."/>
            <person name="Franceschini L.M."/>
            <person name="Leite T.F."/>
            <person name="Margarido G.R.A."/>
            <person name="Almeida C.A."/>
            <person name="Ferrarezi J.A."/>
            <person name="Labate C.A."/>
        </authorList>
    </citation>
    <scope>NUCLEOTIDE SEQUENCE</scope>
    <source>
        <strain evidence="2">MF-1</strain>
    </source>
</reference>
<evidence type="ECO:0000313" key="3">
    <source>
        <dbReference type="Proteomes" id="UP000765509"/>
    </source>
</evidence>
<name>A0A9Q3HCL8_9BASI</name>
<gene>
    <name evidence="2" type="ORF">O181_039152</name>
</gene>
<feature type="compositionally biased region" description="Basic and acidic residues" evidence="1">
    <location>
        <begin position="120"/>
        <end position="130"/>
    </location>
</feature>
<keyword evidence="3" id="KW-1185">Reference proteome</keyword>
<feature type="region of interest" description="Disordered" evidence="1">
    <location>
        <begin position="79"/>
        <end position="105"/>
    </location>
</feature>
<evidence type="ECO:0000313" key="2">
    <source>
        <dbReference type="EMBL" id="MBW0499437.1"/>
    </source>
</evidence>
<feature type="region of interest" description="Disordered" evidence="1">
    <location>
        <begin position="120"/>
        <end position="177"/>
    </location>
</feature>
<dbReference type="Proteomes" id="UP000765509">
    <property type="component" value="Unassembled WGS sequence"/>
</dbReference>
<organism evidence="2 3">
    <name type="scientific">Austropuccinia psidii MF-1</name>
    <dbReference type="NCBI Taxonomy" id="1389203"/>
    <lineage>
        <taxon>Eukaryota</taxon>
        <taxon>Fungi</taxon>
        <taxon>Dikarya</taxon>
        <taxon>Basidiomycota</taxon>
        <taxon>Pucciniomycotina</taxon>
        <taxon>Pucciniomycetes</taxon>
        <taxon>Pucciniales</taxon>
        <taxon>Sphaerophragmiaceae</taxon>
        <taxon>Austropuccinia</taxon>
    </lineage>
</organism>
<feature type="non-terminal residue" evidence="2">
    <location>
        <position position="1"/>
    </location>
</feature>
<proteinExistence type="predicted"/>
<dbReference type="EMBL" id="AVOT02015269">
    <property type="protein sequence ID" value="MBW0499437.1"/>
    <property type="molecule type" value="Genomic_DNA"/>
</dbReference>